<dbReference type="AlphaFoldDB" id="A0A8X6FE61"/>
<organism evidence="1 2">
    <name type="scientific">Trichonephila clavata</name>
    <name type="common">Joro spider</name>
    <name type="synonym">Nephila clavata</name>
    <dbReference type="NCBI Taxonomy" id="2740835"/>
    <lineage>
        <taxon>Eukaryota</taxon>
        <taxon>Metazoa</taxon>
        <taxon>Ecdysozoa</taxon>
        <taxon>Arthropoda</taxon>
        <taxon>Chelicerata</taxon>
        <taxon>Arachnida</taxon>
        <taxon>Araneae</taxon>
        <taxon>Araneomorphae</taxon>
        <taxon>Entelegynae</taxon>
        <taxon>Araneoidea</taxon>
        <taxon>Nephilidae</taxon>
        <taxon>Trichonephila</taxon>
    </lineage>
</organism>
<name>A0A8X6FE61_TRICU</name>
<gene>
    <name evidence="1" type="ORF">TNCT_645951</name>
</gene>
<comment type="caution">
    <text evidence="1">The sequence shown here is derived from an EMBL/GenBank/DDBJ whole genome shotgun (WGS) entry which is preliminary data.</text>
</comment>
<dbReference type="EMBL" id="BMAO01031619">
    <property type="protein sequence ID" value="GFQ76484.1"/>
    <property type="molecule type" value="Genomic_DNA"/>
</dbReference>
<dbReference type="OrthoDB" id="6759200at2759"/>
<evidence type="ECO:0000313" key="1">
    <source>
        <dbReference type="EMBL" id="GFQ76484.1"/>
    </source>
</evidence>
<dbReference type="PANTHER" id="PTHR45749">
    <property type="match status" value="1"/>
</dbReference>
<proteinExistence type="predicted"/>
<accession>A0A8X6FE61</accession>
<evidence type="ECO:0000313" key="2">
    <source>
        <dbReference type="Proteomes" id="UP000887116"/>
    </source>
</evidence>
<dbReference type="Proteomes" id="UP000887116">
    <property type="component" value="Unassembled WGS sequence"/>
</dbReference>
<reference evidence="1" key="1">
    <citation type="submission" date="2020-07" db="EMBL/GenBank/DDBJ databases">
        <title>Multicomponent nature underlies the extraordinary mechanical properties of spider dragline silk.</title>
        <authorList>
            <person name="Kono N."/>
            <person name="Nakamura H."/>
            <person name="Mori M."/>
            <person name="Yoshida Y."/>
            <person name="Ohtoshi R."/>
            <person name="Malay A.D."/>
            <person name="Moran D.A.P."/>
            <person name="Tomita M."/>
            <person name="Numata K."/>
            <person name="Arakawa K."/>
        </authorList>
    </citation>
    <scope>NUCLEOTIDE SEQUENCE</scope>
</reference>
<keyword evidence="2" id="KW-1185">Reference proteome</keyword>
<protein>
    <submittedName>
        <fullName evidence="1">Uncharacterized protein</fullName>
    </submittedName>
</protein>
<sequence>MIESKLKADGLDIMNCRAQVYDNAAAMAGCPTGVQQRIKDIILNAEFVPCLNLSLNLVCIHSASLEVNSVTFFGTLEPCYSFFRTSTYGLEVLESTGKGLKRIQDTR</sequence>
<dbReference type="PANTHER" id="PTHR45749:SF21">
    <property type="entry name" value="DUF4371 DOMAIN-CONTAINING PROTEIN"/>
    <property type="match status" value="1"/>
</dbReference>